<accession>A0A0K2UNF4</accession>
<dbReference type="SUPFAM" id="SSF49265">
    <property type="entry name" value="Fibronectin type III"/>
    <property type="match status" value="1"/>
</dbReference>
<feature type="compositionally biased region" description="Basic and acidic residues" evidence="11">
    <location>
        <begin position="1082"/>
        <end position="1093"/>
    </location>
</feature>
<dbReference type="InterPro" id="IPR001452">
    <property type="entry name" value="SH3_domain"/>
</dbReference>
<dbReference type="Gene3D" id="2.30.29.30">
    <property type="entry name" value="Pleckstrin-homology domain (PH domain)/Phosphotyrosine-binding domain (PTB)"/>
    <property type="match status" value="2"/>
</dbReference>
<dbReference type="PROSITE" id="PS50853">
    <property type="entry name" value="FN3"/>
    <property type="match status" value="1"/>
</dbReference>
<dbReference type="InterPro" id="IPR000219">
    <property type="entry name" value="DH_dom"/>
</dbReference>
<evidence type="ECO:0000256" key="2">
    <source>
        <dbReference type="ARBA" id="ARBA00006692"/>
    </source>
</evidence>
<dbReference type="SUPFAM" id="SSF50044">
    <property type="entry name" value="SH3-domain"/>
    <property type="match status" value="1"/>
</dbReference>
<keyword evidence="8" id="KW-0393">Immunoglobulin domain</keyword>
<evidence type="ECO:0000256" key="11">
    <source>
        <dbReference type="SAM" id="MobiDB-lite"/>
    </source>
</evidence>
<feature type="region of interest" description="Disordered" evidence="11">
    <location>
        <begin position="304"/>
        <end position="334"/>
    </location>
</feature>
<evidence type="ECO:0000256" key="3">
    <source>
        <dbReference type="ARBA" id="ARBA00022443"/>
    </source>
</evidence>
<dbReference type="SMART" id="SM00409">
    <property type="entry name" value="IG"/>
    <property type="match status" value="1"/>
</dbReference>
<dbReference type="GO" id="GO:0005524">
    <property type="term" value="F:ATP binding"/>
    <property type="evidence" value="ECO:0007669"/>
    <property type="project" value="UniProtKB-UniRule"/>
</dbReference>
<feature type="region of interest" description="Disordered" evidence="11">
    <location>
        <begin position="1765"/>
        <end position="1793"/>
    </location>
</feature>
<dbReference type="PANTHER" id="PTHR22826:SF106">
    <property type="entry name" value="TRIO, ISOFORM A"/>
    <property type="match status" value="1"/>
</dbReference>
<feature type="domain" description="DH" evidence="13">
    <location>
        <begin position="638"/>
        <end position="825"/>
    </location>
</feature>
<dbReference type="PROSITE" id="PS50835">
    <property type="entry name" value="IG_LIKE"/>
    <property type="match status" value="1"/>
</dbReference>
<feature type="compositionally biased region" description="Low complexity" evidence="11">
    <location>
        <begin position="569"/>
        <end position="583"/>
    </location>
</feature>
<feature type="domain" description="Ig-like" evidence="15">
    <location>
        <begin position="1215"/>
        <end position="1304"/>
    </location>
</feature>
<dbReference type="InterPro" id="IPR017441">
    <property type="entry name" value="Protein_kinase_ATP_BS"/>
</dbReference>
<protein>
    <submittedName>
        <fullName evidence="17">Uncharacterized protein</fullName>
    </submittedName>
</protein>
<evidence type="ECO:0000256" key="10">
    <source>
        <dbReference type="PROSITE-ProRule" id="PRU10141"/>
    </source>
</evidence>
<dbReference type="InterPro" id="IPR003599">
    <property type="entry name" value="Ig_sub"/>
</dbReference>
<feature type="binding site" evidence="10">
    <location>
        <position position="1485"/>
    </location>
    <ligand>
        <name>ATP</name>
        <dbReference type="ChEBI" id="CHEBI:30616"/>
    </ligand>
</feature>
<feature type="region of interest" description="Disordered" evidence="11">
    <location>
        <begin position="1026"/>
        <end position="1053"/>
    </location>
</feature>
<dbReference type="InterPro" id="IPR003961">
    <property type="entry name" value="FN3_dom"/>
</dbReference>
<dbReference type="InterPro" id="IPR036116">
    <property type="entry name" value="FN3_sf"/>
</dbReference>
<keyword evidence="4" id="KW-0963">Cytoplasm</keyword>
<feature type="domain" description="Fibronectin type-III" evidence="16">
    <location>
        <begin position="1320"/>
        <end position="1413"/>
    </location>
</feature>
<dbReference type="FunFam" id="1.20.900.10:FF:000008">
    <property type="entry name" value="rho guanine nucleotide exchange factor 25"/>
    <property type="match status" value="1"/>
</dbReference>
<feature type="compositionally biased region" description="Basic and acidic residues" evidence="11">
    <location>
        <begin position="614"/>
        <end position="623"/>
    </location>
</feature>
<evidence type="ECO:0000256" key="1">
    <source>
        <dbReference type="ARBA" id="ARBA00004496"/>
    </source>
</evidence>
<dbReference type="Gene3D" id="2.60.40.10">
    <property type="entry name" value="Immunoglobulins"/>
    <property type="match status" value="2"/>
</dbReference>
<dbReference type="CDD" id="cd13240">
    <property type="entry name" value="PH1_Kalirin_Trio_like"/>
    <property type="match status" value="1"/>
</dbReference>
<feature type="domain" description="DH" evidence="13">
    <location>
        <begin position="1"/>
        <end position="131"/>
    </location>
</feature>
<dbReference type="SUPFAM" id="SSF48065">
    <property type="entry name" value="DBL homology domain (DH-domain)"/>
    <property type="match status" value="2"/>
</dbReference>
<dbReference type="Gene3D" id="1.20.900.10">
    <property type="entry name" value="Dbl homology (DH) domain"/>
    <property type="match status" value="2"/>
</dbReference>
<feature type="non-terminal residue" evidence="17">
    <location>
        <position position="1"/>
    </location>
</feature>
<dbReference type="InterPro" id="IPR047054">
    <property type="entry name" value="Kalirin_TRIO_PH_1"/>
</dbReference>
<dbReference type="InterPro" id="IPR011009">
    <property type="entry name" value="Kinase-like_dom_sf"/>
</dbReference>
<evidence type="ECO:0000256" key="8">
    <source>
        <dbReference type="ARBA" id="ARBA00023319"/>
    </source>
</evidence>
<feature type="region of interest" description="Disordered" evidence="11">
    <location>
        <begin position="512"/>
        <end position="634"/>
    </location>
</feature>
<evidence type="ECO:0000313" key="17">
    <source>
        <dbReference type="EMBL" id="CDW39793.1"/>
    </source>
</evidence>
<dbReference type="GO" id="GO:0005737">
    <property type="term" value="C:cytoplasm"/>
    <property type="evidence" value="ECO:0007669"/>
    <property type="project" value="UniProtKB-SubCell"/>
</dbReference>
<dbReference type="SUPFAM" id="SSF50729">
    <property type="entry name" value="PH domain-like"/>
    <property type="match status" value="2"/>
</dbReference>
<evidence type="ECO:0000256" key="6">
    <source>
        <dbReference type="ARBA" id="ARBA00022741"/>
    </source>
</evidence>
<dbReference type="Pfam" id="PF00621">
    <property type="entry name" value="RhoGEF"/>
    <property type="match status" value="2"/>
</dbReference>
<dbReference type="PANTHER" id="PTHR22826">
    <property type="entry name" value="RHO GUANINE EXCHANGE FACTOR-RELATED"/>
    <property type="match status" value="1"/>
</dbReference>
<keyword evidence="6 10" id="KW-0547">Nucleotide-binding</keyword>
<name>A0A0K2UNF4_LEPSM</name>
<dbReference type="SMART" id="SM00326">
    <property type="entry name" value="SH3"/>
    <property type="match status" value="2"/>
</dbReference>
<feature type="compositionally biased region" description="Polar residues" evidence="11">
    <location>
        <begin position="1765"/>
        <end position="1786"/>
    </location>
</feature>
<reference evidence="17" key="1">
    <citation type="submission" date="2014-05" db="EMBL/GenBank/DDBJ databases">
        <authorList>
            <person name="Chronopoulou M."/>
        </authorList>
    </citation>
    <scope>NUCLEOTIDE SEQUENCE</scope>
    <source>
        <tissue evidence="17">Whole organism</tissue>
    </source>
</reference>
<dbReference type="Pfam" id="PF22697">
    <property type="entry name" value="SOS1_NGEF_PH"/>
    <property type="match status" value="2"/>
</dbReference>
<dbReference type="InterPro" id="IPR051336">
    <property type="entry name" value="RhoGEF_Guanine_NuclExch_SF"/>
</dbReference>
<proteinExistence type="inferred from homology"/>
<dbReference type="InterPro" id="IPR007110">
    <property type="entry name" value="Ig-like_dom"/>
</dbReference>
<dbReference type="SUPFAM" id="SSF48726">
    <property type="entry name" value="Immunoglobulin"/>
    <property type="match status" value="1"/>
</dbReference>
<feature type="compositionally biased region" description="Low complexity" evidence="11">
    <location>
        <begin position="533"/>
        <end position="550"/>
    </location>
</feature>
<dbReference type="SMART" id="SM00325">
    <property type="entry name" value="RhoGEF"/>
    <property type="match status" value="2"/>
</dbReference>
<dbReference type="GO" id="GO:0005085">
    <property type="term" value="F:guanyl-nucleotide exchange factor activity"/>
    <property type="evidence" value="ECO:0007669"/>
    <property type="project" value="UniProtKB-KW"/>
</dbReference>
<dbReference type="InterPro" id="IPR011993">
    <property type="entry name" value="PH-like_dom_sf"/>
</dbReference>
<feature type="region of interest" description="Disordered" evidence="11">
    <location>
        <begin position="421"/>
        <end position="490"/>
    </location>
</feature>
<feature type="compositionally biased region" description="Polar residues" evidence="11">
    <location>
        <begin position="600"/>
        <end position="613"/>
    </location>
</feature>
<dbReference type="InterPro" id="IPR000719">
    <property type="entry name" value="Prot_kinase_dom"/>
</dbReference>
<dbReference type="SMART" id="SM00233">
    <property type="entry name" value="PH"/>
    <property type="match status" value="2"/>
</dbReference>
<dbReference type="PROSITE" id="PS50010">
    <property type="entry name" value="DH_2"/>
    <property type="match status" value="2"/>
</dbReference>
<dbReference type="InterPro" id="IPR036179">
    <property type="entry name" value="Ig-like_dom_sf"/>
</dbReference>
<dbReference type="InterPro" id="IPR035899">
    <property type="entry name" value="DBL_dom_sf"/>
</dbReference>
<feature type="compositionally biased region" description="Polar residues" evidence="11">
    <location>
        <begin position="512"/>
        <end position="522"/>
    </location>
</feature>
<comment type="similarity">
    <text evidence="2">Belongs to the protein kinase superfamily. CAMK Ser/Thr protein kinase family.</text>
</comment>
<dbReference type="SUPFAM" id="SSF56112">
    <property type="entry name" value="Protein kinase-like (PK-like)"/>
    <property type="match status" value="1"/>
</dbReference>
<feature type="domain" description="SH3" evidence="12">
    <location>
        <begin position="1117"/>
        <end position="1184"/>
    </location>
</feature>
<comment type="subcellular location">
    <subcellularLocation>
        <location evidence="1">Cytoplasm</location>
    </subcellularLocation>
</comment>
<dbReference type="Gene3D" id="1.10.510.10">
    <property type="entry name" value="Transferase(Phosphotransferase) domain 1"/>
    <property type="match status" value="1"/>
</dbReference>
<keyword evidence="3 9" id="KW-0728">SH3 domain</keyword>
<evidence type="ECO:0000259" key="15">
    <source>
        <dbReference type="PROSITE" id="PS50835"/>
    </source>
</evidence>
<dbReference type="CDD" id="cd13241">
    <property type="entry name" value="PH2_Kalirin_Trio_p63RhoGEF"/>
    <property type="match status" value="1"/>
</dbReference>
<dbReference type="InterPro" id="IPR008271">
    <property type="entry name" value="Ser/Thr_kinase_AS"/>
</dbReference>
<keyword evidence="5" id="KW-0344">Guanine-nucleotide releasing factor</keyword>
<dbReference type="Gene3D" id="3.30.200.20">
    <property type="entry name" value="Phosphorylase Kinase, domain 1"/>
    <property type="match status" value="1"/>
</dbReference>
<sequence length="1793" mass="200267">EDIIFGNVEEILGFHKSIFLKELEKYESMPEDVGHFFVTWALKFDSYVTYCTNKPHSTALLVATSGTKYFENLQRQKNLEHPIAAYLIKPVQRITKYQLLLKDLLSCCDVDNEIKDGLEVCLNVPKKANDALHLSMLEGCDLSHAALGEVVLQDAFHIWDPKQIIKKAKDRHIFLFELFLVTSKQVRDPNGKSKYIYKSRMTMSSEMGVTEHIEGDECKFAVWTGRSGSTSENKMILKASSIDVKHNWVKKLRELIQETYFNASLPTISVVSTSTPSTTTTSSKSHGSKHHLRFSREYEDMMEENTSSTGGTGIENMERGSLASFGSGNTTDSDKGCETTWVITDFSSSSIGELSVTRGQQVEILEISSSSTSVLVRLVTSAIPESSATSGPPAEGLVPISVLKQPPGGFRALARHELDHHHHHLHHLHDSNEASNSSSSPVGKKRGFGGRWLPNIRKLSQGKLDKGGGAPSPLSGPEGGGTRHLPLIKQTSKSKIVGTSSGGLITKAPSFTTVEGMGNKSSHPSECEDDMKSSSASASTTAAIVASTSTSHEETEDVDVAEVPPPMQPISSIPPTTSTSSPPEGLDMSECSITDKGTENDSTLVCDSSSNNDKTLKGERSDTLESNDETSNSSALIQRQYRLNELLDSEKMYVKDLEQCCQYINYMKDFKEGGKDESIHMPDDLKEGKDRMIFGNIEAIYEWHRDFFSKNLEKCIQNPIELGNLFKKYDRKFQMYVVYCQNKPKSEYIVSEYIDTYFEEIRMKLGFKLRLTDLLIKPVQRLTKYHMLLEAILKYSQRAGMLEEAEAISRAFHVMTIVPNQANDMMDIGRLQGFEGKITAQGKLLYRGPLSCLDNFSGGPIPNGGGSTAKMKPFTVFLFEQIMIFSETVGKKTQFTSPVYVYVAHFLVNKMSLEENVDDGHPCKFMIRSTDPARDALNIMCQTDEPESRDKWISIIKKQLQTQMDFLRALQAPIAYHNKLAKDYSSYDMNHLWEVVGAAREKLSSSGTVGGDEQQTSVSPPLLQQALKQQPEQHQRQSPPPAASSSMTLDRKLSGSSFLDKQARARRNFLEGFRHTLGRPRTRSDDFTDDKGKFNSKGIMSSYNNNQESDQESNHSSNNKLVKVLIDHEASGEGEISVLAGDMIHILSIDLQRTPHSYYISKTSDHGEELKGWVPTSIINERKVLQSPQTWSYRKFQSRSASSPIPRPRMDHNLPSTEILRVSSGETATLTLPNSVFAAKTIITTWKGPSGKDMSIFQSKKFNFVSGIHSPNAKKTLIISNVQPADAGEYQCLVKYPSDEDKIKIVTFDLQVVRSCVPSRPGQPRIQDLKGSSVVLIWDYSDVMTKLSFTVEYCRLRSGHWTPVKTNINGGLCIIDNLCPGETYSFRILAVDDESVVSSQPSLPSQPLAIPLGGDFHAVGGGGNFQCSSRKIPHRTLPTNTPLESTLWKRDFERKFIELEELGRGRYSVVRRCQEILTGTESAVKFINRRKQDREITKCEYEILNSLKGHPHIVEGFELFLTSSSDAIVMEMIHYSLPLFEVLCQKTHYTEGNIQFYMTQLLKALEHIHSKGIAHLDLKPENLLLQTSTKTLKLIDFGSAQRLNDDDEVRSQNQLSTKGPEFLAPEILSENKPLGAFTDMWGFGVLIYVSLSGLSPFLDDSEEETTSNILRCDFSFPKEYFSTVSESAKEVISQFLCLDGDVRKSSKECLQSTEWFRNAGASSNSKNESSLLNNNNNIPSHHLSTLVRRRMKKLNSVALLTMSKNNNLHTSSGSRTVSPLNVQNRPDSLYSKK</sequence>
<organism evidence="17">
    <name type="scientific">Lepeophtheirus salmonis</name>
    <name type="common">Salmon louse</name>
    <name type="synonym">Caligus salmonis</name>
    <dbReference type="NCBI Taxonomy" id="72036"/>
    <lineage>
        <taxon>Eukaryota</taxon>
        <taxon>Metazoa</taxon>
        <taxon>Ecdysozoa</taxon>
        <taxon>Arthropoda</taxon>
        <taxon>Crustacea</taxon>
        <taxon>Multicrustacea</taxon>
        <taxon>Hexanauplia</taxon>
        <taxon>Copepoda</taxon>
        <taxon>Siphonostomatoida</taxon>
        <taxon>Caligidae</taxon>
        <taxon>Lepeophtheirus</taxon>
    </lineage>
</organism>
<dbReference type="GO" id="GO:0004672">
    <property type="term" value="F:protein kinase activity"/>
    <property type="evidence" value="ECO:0007669"/>
    <property type="project" value="InterPro"/>
</dbReference>
<dbReference type="InterPro" id="IPR036028">
    <property type="entry name" value="SH3-like_dom_sf"/>
</dbReference>
<feature type="region of interest" description="Disordered" evidence="11">
    <location>
        <begin position="1071"/>
        <end position="1116"/>
    </location>
</feature>
<evidence type="ECO:0000259" key="16">
    <source>
        <dbReference type="PROSITE" id="PS50853"/>
    </source>
</evidence>
<dbReference type="Gene3D" id="2.30.30.40">
    <property type="entry name" value="SH3 Domains"/>
    <property type="match status" value="2"/>
</dbReference>
<evidence type="ECO:0000256" key="9">
    <source>
        <dbReference type="PROSITE-ProRule" id="PRU00192"/>
    </source>
</evidence>
<dbReference type="SMART" id="SM00220">
    <property type="entry name" value="S_TKc"/>
    <property type="match status" value="1"/>
</dbReference>
<evidence type="ECO:0000259" key="13">
    <source>
        <dbReference type="PROSITE" id="PS50010"/>
    </source>
</evidence>
<dbReference type="InterPro" id="IPR055251">
    <property type="entry name" value="SOS1_NGEF_PH"/>
</dbReference>
<dbReference type="InterPro" id="IPR013783">
    <property type="entry name" value="Ig-like_fold"/>
</dbReference>
<feature type="compositionally biased region" description="Polar residues" evidence="11">
    <location>
        <begin position="1098"/>
        <end position="1116"/>
    </location>
</feature>
<feature type="domain" description="Protein kinase" evidence="14">
    <location>
        <begin position="1456"/>
        <end position="1716"/>
    </location>
</feature>
<feature type="compositionally biased region" description="Basic and acidic residues" evidence="11">
    <location>
        <begin position="523"/>
        <end position="532"/>
    </location>
</feature>
<dbReference type="CDD" id="cd00160">
    <property type="entry name" value="RhoGEF"/>
    <property type="match status" value="2"/>
</dbReference>
<evidence type="ECO:0000259" key="12">
    <source>
        <dbReference type="PROSITE" id="PS50002"/>
    </source>
</evidence>
<dbReference type="SMART" id="SM00060">
    <property type="entry name" value="FN3"/>
    <property type="match status" value="1"/>
</dbReference>
<dbReference type="PROSITE" id="PS50011">
    <property type="entry name" value="PROTEIN_KINASE_DOM"/>
    <property type="match status" value="1"/>
</dbReference>
<dbReference type="OrthoDB" id="10256089at2759"/>
<dbReference type="PROSITE" id="PS50002">
    <property type="entry name" value="SH3"/>
    <property type="match status" value="1"/>
</dbReference>
<evidence type="ECO:0000256" key="7">
    <source>
        <dbReference type="ARBA" id="ARBA00022840"/>
    </source>
</evidence>
<evidence type="ECO:0000256" key="4">
    <source>
        <dbReference type="ARBA" id="ARBA00022490"/>
    </source>
</evidence>
<dbReference type="PROSITE" id="PS00107">
    <property type="entry name" value="PROTEIN_KINASE_ATP"/>
    <property type="match status" value="1"/>
</dbReference>
<evidence type="ECO:0000256" key="5">
    <source>
        <dbReference type="ARBA" id="ARBA00022658"/>
    </source>
</evidence>
<keyword evidence="7 10" id="KW-0067">ATP-binding</keyword>
<dbReference type="InterPro" id="IPR001849">
    <property type="entry name" value="PH_domain"/>
</dbReference>
<dbReference type="PROSITE" id="PS00108">
    <property type="entry name" value="PROTEIN_KINASE_ST"/>
    <property type="match status" value="1"/>
</dbReference>
<dbReference type="GO" id="GO:0019898">
    <property type="term" value="C:extrinsic component of membrane"/>
    <property type="evidence" value="ECO:0007669"/>
    <property type="project" value="TreeGrafter"/>
</dbReference>
<dbReference type="GO" id="GO:0007411">
    <property type="term" value="P:axon guidance"/>
    <property type="evidence" value="ECO:0007669"/>
    <property type="project" value="TreeGrafter"/>
</dbReference>
<dbReference type="Pfam" id="PF00069">
    <property type="entry name" value="Pkinase"/>
    <property type="match status" value="1"/>
</dbReference>
<dbReference type="EMBL" id="HACA01022432">
    <property type="protein sequence ID" value="CDW39793.1"/>
    <property type="molecule type" value="Transcribed_RNA"/>
</dbReference>
<evidence type="ECO:0000259" key="14">
    <source>
        <dbReference type="PROSITE" id="PS50011"/>
    </source>
</evidence>
<dbReference type="CDD" id="cd00096">
    <property type="entry name" value="Ig"/>
    <property type="match status" value="1"/>
</dbReference>
<dbReference type="CDD" id="cd00063">
    <property type="entry name" value="FN3"/>
    <property type="match status" value="1"/>
</dbReference>